<name>A0A0C4YQ64_9BURK</name>
<evidence type="ECO:0000313" key="2">
    <source>
        <dbReference type="EMBL" id="AJG24620.1"/>
    </source>
</evidence>
<dbReference type="InterPro" id="IPR050228">
    <property type="entry name" value="Carboxylesterase_BioH"/>
</dbReference>
<organism evidence="2 3">
    <name type="scientific">Cupriavidus basilensis</name>
    <dbReference type="NCBI Taxonomy" id="68895"/>
    <lineage>
        <taxon>Bacteria</taxon>
        <taxon>Pseudomonadati</taxon>
        <taxon>Pseudomonadota</taxon>
        <taxon>Betaproteobacteria</taxon>
        <taxon>Burkholderiales</taxon>
        <taxon>Burkholderiaceae</taxon>
        <taxon>Cupriavidus</taxon>
    </lineage>
</organism>
<accession>A0A0C4YQ64</accession>
<dbReference type="STRING" id="68895.RR42_s3039"/>
<evidence type="ECO:0000259" key="1">
    <source>
        <dbReference type="Pfam" id="PF12697"/>
    </source>
</evidence>
<dbReference type="AlphaFoldDB" id="A0A0C4YQ64"/>
<keyword evidence="3" id="KW-1185">Reference proteome</keyword>
<dbReference type="InterPro" id="IPR029058">
    <property type="entry name" value="AB_hydrolase_fold"/>
</dbReference>
<evidence type="ECO:0000313" key="3">
    <source>
        <dbReference type="Proteomes" id="UP000031843"/>
    </source>
</evidence>
<sequence>MEAEASSAPRCAILAFPGARAPDRSRTVSADGIRIAVHEWGPIDATPILLVHGAMDFARTFDVFAPLLADAGYRVVSYDQRGHGDSEHADLYSWVADERDLLAVADSVTREPLIAIGHSKGGSLLVHAIQALPHRFTRFVAIDGLPFRNPHADSAVRDKKSMTAPIITHWLDTRRQSPGLARKPGTLEELARRRARMNPRLAHAWLCYLAALGARQDADGWRWKLDPVIGSSGFGPMRARWMTDRLPGFPIPMLAIFGTQREPMGWDATAADLAPYFPPSTQVQVMADTGHFIHIEQPQETAQHILPFLRS</sequence>
<dbReference type="EMBL" id="CP010537">
    <property type="protein sequence ID" value="AJG24620.1"/>
    <property type="molecule type" value="Genomic_DNA"/>
</dbReference>
<reference evidence="2 3" key="1">
    <citation type="journal article" date="2015" name="Genome Announc.">
        <title>Complete Genome Sequence of Cupriavidus basilensis 4G11, Isolated from the Oak Ridge Field Research Center Site.</title>
        <authorList>
            <person name="Ray J."/>
            <person name="Waters R.J."/>
            <person name="Skerker J.M."/>
            <person name="Kuehl J.V."/>
            <person name="Price M.N."/>
            <person name="Huang J."/>
            <person name="Chakraborty R."/>
            <person name="Arkin A.P."/>
            <person name="Deutschbauer A."/>
        </authorList>
    </citation>
    <scope>NUCLEOTIDE SEQUENCE [LARGE SCALE GENOMIC DNA]</scope>
    <source>
        <strain evidence="2">4G11</strain>
    </source>
</reference>
<dbReference type="PANTHER" id="PTHR43194">
    <property type="entry name" value="HYDROLASE ALPHA/BETA FOLD FAMILY"/>
    <property type="match status" value="1"/>
</dbReference>
<dbReference type="OrthoDB" id="9802676at2"/>
<gene>
    <name evidence="2" type="ORF">RR42_s3039</name>
</gene>
<dbReference type="KEGG" id="cbw:RR42_s3039"/>
<feature type="domain" description="AB hydrolase-1" evidence="1">
    <location>
        <begin position="48"/>
        <end position="303"/>
    </location>
</feature>
<dbReference type="Proteomes" id="UP000031843">
    <property type="component" value="Chromosome secondary"/>
</dbReference>
<proteinExistence type="predicted"/>
<dbReference type="PANTHER" id="PTHR43194:SF2">
    <property type="entry name" value="PEROXISOMAL MEMBRANE PROTEIN LPX1"/>
    <property type="match status" value="1"/>
</dbReference>
<dbReference type="Pfam" id="PF12697">
    <property type="entry name" value="Abhydrolase_6"/>
    <property type="match status" value="1"/>
</dbReference>
<dbReference type="InterPro" id="IPR000073">
    <property type="entry name" value="AB_hydrolase_1"/>
</dbReference>
<dbReference type="SUPFAM" id="SSF53474">
    <property type="entry name" value="alpha/beta-Hydrolases"/>
    <property type="match status" value="1"/>
</dbReference>
<protein>
    <submittedName>
        <fullName evidence="2">Alpha/beta hydrolase fold</fullName>
    </submittedName>
</protein>
<dbReference type="RefSeq" id="WP_043356861.1">
    <property type="nucleotide sequence ID" value="NZ_CP010537.1"/>
</dbReference>
<dbReference type="InterPro" id="IPR000639">
    <property type="entry name" value="Epox_hydrolase-like"/>
</dbReference>
<keyword evidence="2" id="KW-0378">Hydrolase</keyword>
<dbReference type="GO" id="GO:0016787">
    <property type="term" value="F:hydrolase activity"/>
    <property type="evidence" value="ECO:0007669"/>
    <property type="project" value="UniProtKB-KW"/>
</dbReference>
<dbReference type="PRINTS" id="PR00412">
    <property type="entry name" value="EPOXHYDRLASE"/>
</dbReference>
<dbReference type="Gene3D" id="3.40.50.1820">
    <property type="entry name" value="alpha/beta hydrolase"/>
    <property type="match status" value="1"/>
</dbReference>